<dbReference type="Pfam" id="PF03466">
    <property type="entry name" value="LysR_substrate"/>
    <property type="match status" value="1"/>
</dbReference>
<dbReference type="GO" id="GO:0006351">
    <property type="term" value="P:DNA-templated transcription"/>
    <property type="evidence" value="ECO:0007669"/>
    <property type="project" value="TreeGrafter"/>
</dbReference>
<evidence type="ECO:0000256" key="2">
    <source>
        <dbReference type="ARBA" id="ARBA00023015"/>
    </source>
</evidence>
<reference evidence="6" key="1">
    <citation type="submission" date="2020-12" db="EMBL/GenBank/DDBJ databases">
        <title>Bacterial taxonomy.</title>
        <authorList>
            <person name="Pan X."/>
        </authorList>
    </citation>
    <scope>NUCLEOTIDE SEQUENCE</scope>
    <source>
        <strain evidence="6">B2012</strain>
    </source>
</reference>
<keyword evidence="4" id="KW-0804">Transcription</keyword>
<keyword evidence="7" id="KW-1185">Reference proteome</keyword>
<dbReference type="Gene3D" id="1.10.10.10">
    <property type="entry name" value="Winged helix-like DNA-binding domain superfamily/Winged helix DNA-binding domain"/>
    <property type="match status" value="1"/>
</dbReference>
<name>A0A934IHP7_9HYPH</name>
<evidence type="ECO:0000256" key="1">
    <source>
        <dbReference type="ARBA" id="ARBA00009437"/>
    </source>
</evidence>
<evidence type="ECO:0000259" key="5">
    <source>
        <dbReference type="PROSITE" id="PS50931"/>
    </source>
</evidence>
<comment type="caution">
    <text evidence="6">The sequence shown here is derived from an EMBL/GenBank/DDBJ whole genome shotgun (WGS) entry which is preliminary data.</text>
</comment>
<keyword evidence="3" id="KW-0238">DNA-binding</keyword>
<evidence type="ECO:0000256" key="4">
    <source>
        <dbReference type="ARBA" id="ARBA00023163"/>
    </source>
</evidence>
<dbReference type="CDD" id="cd08422">
    <property type="entry name" value="PBP2_CrgA_like"/>
    <property type="match status" value="1"/>
</dbReference>
<dbReference type="SUPFAM" id="SSF53850">
    <property type="entry name" value="Periplasmic binding protein-like II"/>
    <property type="match status" value="1"/>
</dbReference>
<dbReference type="InterPro" id="IPR036388">
    <property type="entry name" value="WH-like_DNA-bd_sf"/>
</dbReference>
<dbReference type="RefSeq" id="WP_198882807.1">
    <property type="nucleotide sequence ID" value="NZ_JAEKJA010000011.1"/>
</dbReference>
<dbReference type="GO" id="GO:0003700">
    <property type="term" value="F:DNA-binding transcription factor activity"/>
    <property type="evidence" value="ECO:0007669"/>
    <property type="project" value="InterPro"/>
</dbReference>
<dbReference type="GO" id="GO:0043565">
    <property type="term" value="F:sequence-specific DNA binding"/>
    <property type="evidence" value="ECO:0007669"/>
    <property type="project" value="TreeGrafter"/>
</dbReference>
<keyword evidence="2" id="KW-0805">Transcription regulation</keyword>
<dbReference type="Gene3D" id="3.40.190.290">
    <property type="match status" value="1"/>
</dbReference>
<dbReference type="SUPFAM" id="SSF46785">
    <property type="entry name" value="Winged helix' DNA-binding domain"/>
    <property type="match status" value="1"/>
</dbReference>
<proteinExistence type="inferred from homology"/>
<dbReference type="InterPro" id="IPR036390">
    <property type="entry name" value="WH_DNA-bd_sf"/>
</dbReference>
<dbReference type="AlphaFoldDB" id="A0A934IHP7"/>
<dbReference type="EMBL" id="JAEKJA010000011">
    <property type="protein sequence ID" value="MBJ3776914.1"/>
    <property type="molecule type" value="Genomic_DNA"/>
</dbReference>
<gene>
    <name evidence="6" type="ORF">JCR33_14505</name>
</gene>
<evidence type="ECO:0000313" key="7">
    <source>
        <dbReference type="Proteomes" id="UP000609531"/>
    </source>
</evidence>
<accession>A0A934IHP7</accession>
<organism evidence="6 7">
    <name type="scientific">Acuticoccus mangrovi</name>
    <dbReference type="NCBI Taxonomy" id="2796142"/>
    <lineage>
        <taxon>Bacteria</taxon>
        <taxon>Pseudomonadati</taxon>
        <taxon>Pseudomonadota</taxon>
        <taxon>Alphaproteobacteria</taxon>
        <taxon>Hyphomicrobiales</taxon>
        <taxon>Amorphaceae</taxon>
        <taxon>Acuticoccus</taxon>
    </lineage>
</organism>
<feature type="domain" description="HTH lysR-type" evidence="5">
    <location>
        <begin position="1"/>
        <end position="59"/>
    </location>
</feature>
<dbReference type="Proteomes" id="UP000609531">
    <property type="component" value="Unassembled WGS sequence"/>
</dbReference>
<comment type="similarity">
    <text evidence="1">Belongs to the LysR transcriptional regulatory family.</text>
</comment>
<dbReference type="InterPro" id="IPR058163">
    <property type="entry name" value="LysR-type_TF_proteobact-type"/>
</dbReference>
<dbReference type="PROSITE" id="PS50931">
    <property type="entry name" value="HTH_LYSR"/>
    <property type="match status" value="1"/>
</dbReference>
<evidence type="ECO:0000313" key="6">
    <source>
        <dbReference type="EMBL" id="MBJ3776914.1"/>
    </source>
</evidence>
<dbReference type="InterPro" id="IPR005119">
    <property type="entry name" value="LysR_subst-bd"/>
</dbReference>
<dbReference type="Pfam" id="PF00126">
    <property type="entry name" value="HTH_1"/>
    <property type="match status" value="1"/>
</dbReference>
<dbReference type="PANTHER" id="PTHR30537:SF35">
    <property type="entry name" value="TRANSCRIPTIONAL REGULATORY PROTEIN"/>
    <property type="match status" value="1"/>
</dbReference>
<dbReference type="InterPro" id="IPR000847">
    <property type="entry name" value="LysR_HTH_N"/>
</dbReference>
<sequence length="302" mass="33571">MDRLREMETFLSVEESRSFTRAARRLGVSRSTVTKIVAGLEARLGVRLLIRSTHHVSPTTAGHIFADEARSILSQVERLNQKIGEEQSEIAGVIRLGAPPSFASAHLLRALREFRGEHPHVSFEIALDDGSADLAREGLDFSIRIAPILLDTALLARLLLKVPQVMVASPAYLEARGMPATPDDLARHNCLVHTIKSPDRLWTFEDGHKVRVEGTISSNLGEMLRASALAGEGISIHPTYMVSHELESGALVRVLPDHSPEAMSIYAVYAERRFRPRRVLALLDFLRTWLHGQSDWFLPAAR</sequence>
<evidence type="ECO:0000256" key="3">
    <source>
        <dbReference type="ARBA" id="ARBA00023125"/>
    </source>
</evidence>
<dbReference type="PANTHER" id="PTHR30537">
    <property type="entry name" value="HTH-TYPE TRANSCRIPTIONAL REGULATOR"/>
    <property type="match status" value="1"/>
</dbReference>
<dbReference type="FunFam" id="1.10.10.10:FF:000001">
    <property type="entry name" value="LysR family transcriptional regulator"/>
    <property type="match status" value="1"/>
</dbReference>
<protein>
    <submittedName>
        <fullName evidence="6">LysR family transcriptional regulator</fullName>
    </submittedName>
</protein>